<keyword evidence="8" id="KW-1185">Reference proteome</keyword>
<comment type="subcellular location">
    <subcellularLocation>
        <location evidence="1">Membrane</location>
        <topology evidence="1">Multi-pass membrane protein</topology>
    </subcellularLocation>
</comment>
<comment type="caution">
    <text evidence="7">The sequence shown here is derived from an EMBL/GenBank/DDBJ whole genome shotgun (WGS) entry which is preliminary data.</text>
</comment>
<keyword evidence="7" id="KW-0378">Hydrolase</keyword>
<dbReference type="GO" id="GO:0006508">
    <property type="term" value="P:proteolysis"/>
    <property type="evidence" value="ECO:0007669"/>
    <property type="project" value="UniProtKB-KW"/>
</dbReference>
<reference evidence="7 8" key="1">
    <citation type="submission" date="2019-02" db="EMBL/GenBank/DDBJ databases">
        <title>Genomic Encyclopedia of Type Strains, Phase IV (KMG-IV): sequencing the most valuable type-strain genomes for metagenomic binning, comparative biology and taxonomic classification.</title>
        <authorList>
            <person name="Goeker M."/>
        </authorList>
    </citation>
    <scope>NUCLEOTIDE SEQUENCE [LARGE SCALE GENOMIC DNA]</scope>
    <source>
        <strain evidence="7 8">DSM 28825</strain>
    </source>
</reference>
<feature type="domain" description="NfeD-like C-terminal" evidence="6">
    <location>
        <begin position="85"/>
        <end position="144"/>
    </location>
</feature>
<dbReference type="SUPFAM" id="SSF141322">
    <property type="entry name" value="NfeD domain-like"/>
    <property type="match status" value="1"/>
</dbReference>
<dbReference type="Gene3D" id="2.40.50.140">
    <property type="entry name" value="Nucleic acid-binding proteins"/>
    <property type="match status" value="1"/>
</dbReference>
<keyword evidence="2 5" id="KW-0812">Transmembrane</keyword>
<gene>
    <name evidence="7" type="ORF">EV201_2796</name>
</gene>
<keyword evidence="4 5" id="KW-0472">Membrane</keyword>
<name>A0A4Q7V7H3_9BACT</name>
<dbReference type="AlphaFoldDB" id="A0A4Q7V7H3"/>
<dbReference type="OrthoDB" id="1119931at2"/>
<dbReference type="RefSeq" id="WP_130308176.1">
    <property type="nucleotide sequence ID" value="NZ_SHKN01000003.1"/>
</dbReference>
<evidence type="ECO:0000259" key="6">
    <source>
        <dbReference type="Pfam" id="PF01957"/>
    </source>
</evidence>
<dbReference type="InterPro" id="IPR012340">
    <property type="entry name" value="NA-bd_OB-fold"/>
</dbReference>
<evidence type="ECO:0000256" key="5">
    <source>
        <dbReference type="SAM" id="Phobius"/>
    </source>
</evidence>
<feature type="transmembrane region" description="Helical" evidence="5">
    <location>
        <begin position="52"/>
        <end position="70"/>
    </location>
</feature>
<dbReference type="InterPro" id="IPR002810">
    <property type="entry name" value="NfeD-like_C"/>
</dbReference>
<evidence type="ECO:0000256" key="1">
    <source>
        <dbReference type="ARBA" id="ARBA00004141"/>
    </source>
</evidence>
<dbReference type="PANTHER" id="PTHR33507:SF3">
    <property type="entry name" value="INNER MEMBRANE PROTEIN YBBJ"/>
    <property type="match status" value="1"/>
</dbReference>
<dbReference type="InterPro" id="IPR052165">
    <property type="entry name" value="Membrane_assoc_protease"/>
</dbReference>
<keyword evidence="7" id="KW-0645">Protease</keyword>
<sequence length="144" mass="15987">MEIEIWHIWLLAAVLLFIIEIFMTSFVAVCIGTGALVTGIGAYLGLDITQQLVLFSAFTFLSLFFVRPFAKKFILKSKAYVNTNADALLGKKATVVETINHKKRSGRVEIDGDNWKANSFDGQEIPKGQIVTIVSYESIVLTVK</sequence>
<organism evidence="7 8">
    <name type="scientific">Ancylomarina subtilis</name>
    <dbReference type="NCBI Taxonomy" id="1639035"/>
    <lineage>
        <taxon>Bacteria</taxon>
        <taxon>Pseudomonadati</taxon>
        <taxon>Bacteroidota</taxon>
        <taxon>Bacteroidia</taxon>
        <taxon>Marinilabiliales</taxon>
        <taxon>Marinifilaceae</taxon>
        <taxon>Ancylomarina</taxon>
    </lineage>
</organism>
<dbReference type="Pfam" id="PF01957">
    <property type="entry name" value="NfeD"/>
    <property type="match status" value="1"/>
</dbReference>
<dbReference type="PANTHER" id="PTHR33507">
    <property type="entry name" value="INNER MEMBRANE PROTEIN YBBJ"/>
    <property type="match status" value="1"/>
</dbReference>
<protein>
    <submittedName>
        <fullName evidence="7">Membrane protein implicated in regulation of membrane protease activity</fullName>
    </submittedName>
</protein>
<dbReference type="GO" id="GO:0008233">
    <property type="term" value="F:peptidase activity"/>
    <property type="evidence" value="ECO:0007669"/>
    <property type="project" value="UniProtKB-KW"/>
</dbReference>
<accession>A0A4Q7V7H3</accession>
<evidence type="ECO:0000256" key="2">
    <source>
        <dbReference type="ARBA" id="ARBA00022692"/>
    </source>
</evidence>
<proteinExistence type="predicted"/>
<keyword evidence="3 5" id="KW-1133">Transmembrane helix</keyword>
<evidence type="ECO:0000313" key="7">
    <source>
        <dbReference type="EMBL" id="RZT92325.1"/>
    </source>
</evidence>
<evidence type="ECO:0000256" key="4">
    <source>
        <dbReference type="ARBA" id="ARBA00023136"/>
    </source>
</evidence>
<evidence type="ECO:0000256" key="3">
    <source>
        <dbReference type="ARBA" id="ARBA00022989"/>
    </source>
</evidence>
<feature type="transmembrane region" description="Helical" evidence="5">
    <location>
        <begin position="6"/>
        <end position="22"/>
    </location>
</feature>
<dbReference type="EMBL" id="SHKN01000003">
    <property type="protein sequence ID" value="RZT92325.1"/>
    <property type="molecule type" value="Genomic_DNA"/>
</dbReference>
<evidence type="ECO:0000313" key="8">
    <source>
        <dbReference type="Proteomes" id="UP000293562"/>
    </source>
</evidence>
<dbReference type="Proteomes" id="UP000293562">
    <property type="component" value="Unassembled WGS sequence"/>
</dbReference>
<dbReference type="GO" id="GO:0005886">
    <property type="term" value="C:plasma membrane"/>
    <property type="evidence" value="ECO:0007669"/>
    <property type="project" value="TreeGrafter"/>
</dbReference>